<dbReference type="InterPro" id="IPR001876">
    <property type="entry name" value="Znf_RanBP2"/>
</dbReference>
<dbReference type="Proteomes" id="UP000183832">
    <property type="component" value="Unassembled WGS sequence"/>
</dbReference>
<feature type="compositionally biased region" description="Basic and acidic residues" evidence="5">
    <location>
        <begin position="134"/>
        <end position="143"/>
    </location>
</feature>
<evidence type="ECO:0000256" key="2">
    <source>
        <dbReference type="ARBA" id="ARBA00022771"/>
    </source>
</evidence>
<gene>
    <name evidence="7" type="ORF">CLUMA_CG015021</name>
</gene>
<keyword evidence="8" id="KW-1185">Reference proteome</keyword>
<feature type="compositionally biased region" description="Low complexity" evidence="5">
    <location>
        <begin position="474"/>
        <end position="485"/>
    </location>
</feature>
<dbReference type="GO" id="GO:0008270">
    <property type="term" value="F:zinc ion binding"/>
    <property type="evidence" value="ECO:0007669"/>
    <property type="project" value="UniProtKB-KW"/>
</dbReference>
<feature type="compositionally biased region" description="Low complexity" evidence="5">
    <location>
        <begin position="326"/>
        <end position="340"/>
    </location>
</feature>
<feature type="compositionally biased region" description="Low complexity" evidence="5">
    <location>
        <begin position="272"/>
        <end position="283"/>
    </location>
</feature>
<evidence type="ECO:0000256" key="3">
    <source>
        <dbReference type="ARBA" id="ARBA00022833"/>
    </source>
</evidence>
<dbReference type="STRING" id="568069.A0A1J1INK0"/>
<dbReference type="OrthoDB" id="29221at2759"/>
<evidence type="ECO:0000256" key="5">
    <source>
        <dbReference type="SAM" id="MobiDB-lite"/>
    </source>
</evidence>
<accession>A0A1J1INK0</accession>
<dbReference type="PROSITE" id="PS50199">
    <property type="entry name" value="ZF_RANBP2_2"/>
    <property type="match status" value="1"/>
</dbReference>
<dbReference type="AlphaFoldDB" id="A0A1J1INK0"/>
<evidence type="ECO:0000313" key="8">
    <source>
        <dbReference type="Proteomes" id="UP000183832"/>
    </source>
</evidence>
<evidence type="ECO:0000256" key="4">
    <source>
        <dbReference type="PROSITE-ProRule" id="PRU00322"/>
    </source>
</evidence>
<feature type="compositionally biased region" description="Low complexity" evidence="5">
    <location>
        <begin position="349"/>
        <end position="364"/>
    </location>
</feature>
<protein>
    <submittedName>
        <fullName evidence="7">CLUMA_CG015021, isoform A</fullName>
    </submittedName>
</protein>
<feature type="compositionally biased region" description="Polar residues" evidence="5">
    <location>
        <begin position="158"/>
        <end position="168"/>
    </location>
</feature>
<reference evidence="7 8" key="1">
    <citation type="submission" date="2015-04" db="EMBL/GenBank/DDBJ databases">
        <authorList>
            <person name="Syromyatnikov M.Y."/>
            <person name="Popov V.N."/>
        </authorList>
    </citation>
    <scope>NUCLEOTIDE SEQUENCE [LARGE SCALE GENOMIC DNA]</scope>
</reference>
<sequence length="570" mass="64955">MSYNYNKKQKEPEINTYRVQSMDTWNTGQSMRKENETKTELDIITQQYHSIQYFNFLEYKRRLMEAGGGAQNKNPLSLGYDLSSLPPFDGSFEMPEIGSYKKPKITKANITYGDHRRSKEGNYDQSASFQGNSDPRRKQEHKAPSKTSSGWSDDEENSTIQSKPAKSQVNGDDWDVDEDVSNNNNNINTKKAVDDVNWDEFITTKPNSTQATKNVGDWSDGEKSSVNSKKLKSDDWSDEETSKPVSNYNPNNSRRPDKERSFNGHNSREGSRSSGSDRSFNNRQSSRPSGKREPQEGDWDCSKCSVNNFRFRTECFRCKEPKSGDADGASSSSSHYNRNSRGGRGGYRGNYNNNRDRNYGNSRNAVTKVISSGWSDDEKEKSPKKSENTKRFIDKNNNNDDCDDWDAPPKKSNYEALKKSNKTRNDDDWDGDKESHTPPPPNDDDGWDDKKESHTPPPPPPNDDDGWDEIEAKVSNSLTNNNSVNAKRPIVSYEDDWDDNPAPKKAFVTLERNPNENDEWNLPSTKDKNDTKKKSPIPPSDDGWNLSNENVEVKTKTVQKYESDDEWDNA</sequence>
<dbReference type="Gene3D" id="4.10.1060.10">
    <property type="entry name" value="Zinc finger, RanBP2-type"/>
    <property type="match status" value="1"/>
</dbReference>
<organism evidence="7 8">
    <name type="scientific">Clunio marinus</name>
    <dbReference type="NCBI Taxonomy" id="568069"/>
    <lineage>
        <taxon>Eukaryota</taxon>
        <taxon>Metazoa</taxon>
        <taxon>Ecdysozoa</taxon>
        <taxon>Arthropoda</taxon>
        <taxon>Hexapoda</taxon>
        <taxon>Insecta</taxon>
        <taxon>Pterygota</taxon>
        <taxon>Neoptera</taxon>
        <taxon>Endopterygota</taxon>
        <taxon>Diptera</taxon>
        <taxon>Nematocera</taxon>
        <taxon>Chironomoidea</taxon>
        <taxon>Chironomidae</taxon>
        <taxon>Clunio</taxon>
    </lineage>
</organism>
<feature type="region of interest" description="Disordered" evidence="5">
    <location>
        <begin position="321"/>
        <end position="570"/>
    </location>
</feature>
<name>A0A1J1INK0_9DIPT</name>
<feature type="compositionally biased region" description="Basic and acidic residues" evidence="5">
    <location>
        <begin position="376"/>
        <end position="398"/>
    </location>
</feature>
<proteinExistence type="predicted"/>
<evidence type="ECO:0000259" key="6">
    <source>
        <dbReference type="PROSITE" id="PS50199"/>
    </source>
</evidence>
<evidence type="ECO:0000256" key="1">
    <source>
        <dbReference type="ARBA" id="ARBA00022723"/>
    </source>
</evidence>
<keyword evidence="1" id="KW-0479">Metal-binding</keyword>
<keyword evidence="2 4" id="KW-0863">Zinc-finger</keyword>
<dbReference type="Pfam" id="PF00641">
    <property type="entry name" value="Zn_ribbon_RanBP"/>
    <property type="match status" value="1"/>
</dbReference>
<evidence type="ECO:0000313" key="7">
    <source>
        <dbReference type="EMBL" id="CRL01805.1"/>
    </source>
</evidence>
<feature type="compositionally biased region" description="Polar residues" evidence="5">
    <location>
        <begin position="204"/>
        <end position="213"/>
    </location>
</feature>
<feature type="compositionally biased region" description="Polar residues" evidence="5">
    <location>
        <begin position="243"/>
        <end position="253"/>
    </location>
</feature>
<feature type="compositionally biased region" description="Polar residues" evidence="5">
    <location>
        <begin position="123"/>
        <end position="133"/>
    </location>
</feature>
<keyword evidence="3" id="KW-0862">Zinc</keyword>
<feature type="region of interest" description="Disordered" evidence="5">
    <location>
        <begin position="114"/>
        <end position="303"/>
    </location>
</feature>
<dbReference type="PROSITE" id="PS01358">
    <property type="entry name" value="ZF_RANBP2_1"/>
    <property type="match status" value="1"/>
</dbReference>
<feature type="domain" description="RanBP2-type" evidence="6">
    <location>
        <begin position="295"/>
        <end position="324"/>
    </location>
</feature>
<feature type="compositionally biased region" description="Basic and acidic residues" evidence="5">
    <location>
        <begin position="551"/>
        <end position="562"/>
    </location>
</feature>
<dbReference type="InterPro" id="IPR036443">
    <property type="entry name" value="Znf_RanBP2_sf"/>
</dbReference>
<feature type="compositionally biased region" description="Basic and acidic residues" evidence="5">
    <location>
        <begin position="407"/>
        <end position="436"/>
    </location>
</feature>
<dbReference type="EMBL" id="CVRI01000056">
    <property type="protein sequence ID" value="CRL01805.1"/>
    <property type="molecule type" value="Genomic_DNA"/>
</dbReference>
<dbReference type="SMART" id="SM00547">
    <property type="entry name" value="ZnF_RBZ"/>
    <property type="match status" value="1"/>
</dbReference>
<dbReference type="SUPFAM" id="SSF90209">
    <property type="entry name" value="Ran binding protein zinc finger-like"/>
    <property type="match status" value="1"/>
</dbReference>
<feature type="compositionally biased region" description="Basic and acidic residues" evidence="5">
    <location>
        <begin position="254"/>
        <end position="271"/>
    </location>
</feature>